<reference evidence="7 9" key="2">
    <citation type="submission" date="2013-03" db="EMBL/GenBank/DDBJ databases">
        <title>The Genome Sequence of Enterococcus gilvus ATCC BAA-350 (PacBio/Illumina hybrid assembly).</title>
        <authorList>
            <consortium name="The Broad Institute Genomics Platform"/>
            <consortium name="The Broad Institute Genome Sequencing Center for Infectious Disease"/>
            <person name="Earl A."/>
            <person name="Russ C."/>
            <person name="Gilmore M."/>
            <person name="Surin D."/>
            <person name="Walker B."/>
            <person name="Young S."/>
            <person name="Zeng Q."/>
            <person name="Gargeya S."/>
            <person name="Fitzgerald M."/>
            <person name="Haas B."/>
            <person name="Abouelleil A."/>
            <person name="Allen A.W."/>
            <person name="Alvarado L."/>
            <person name="Arachchi H.M."/>
            <person name="Berlin A.M."/>
            <person name="Chapman S.B."/>
            <person name="Gainer-Dewar J."/>
            <person name="Goldberg J."/>
            <person name="Griggs A."/>
            <person name="Gujja S."/>
            <person name="Hansen M."/>
            <person name="Howarth C."/>
            <person name="Imamovic A."/>
            <person name="Ireland A."/>
            <person name="Larimer J."/>
            <person name="McCowan C."/>
            <person name="Murphy C."/>
            <person name="Pearson M."/>
            <person name="Poon T.W."/>
            <person name="Priest M."/>
            <person name="Roberts A."/>
            <person name="Saif S."/>
            <person name="Shea T."/>
            <person name="Sisk P."/>
            <person name="Sykes S."/>
            <person name="Wortman J."/>
            <person name="Nusbaum C."/>
            <person name="Birren B."/>
        </authorList>
    </citation>
    <scope>NUCLEOTIDE SEQUENCE [LARGE SCALE GENOMIC DNA]</scope>
    <source>
        <strain evidence="7 9">ATCC BAA-350</strain>
    </source>
</reference>
<feature type="binding site" evidence="3">
    <location>
        <begin position="247"/>
        <end position="254"/>
    </location>
    <ligand>
        <name>ATP</name>
        <dbReference type="ChEBI" id="CHEBI:30616"/>
    </ligand>
</feature>
<keyword evidence="9" id="KW-1185">Reference proteome</keyword>
<keyword evidence="6" id="KW-0131">Cell cycle</keyword>
<dbReference type="HOGENOM" id="CLU_041426_3_0_9"/>
<dbReference type="EMBL" id="AJDQ01000008">
    <property type="protein sequence ID" value="EOI55483.1"/>
    <property type="molecule type" value="Genomic_DNA"/>
</dbReference>
<evidence type="ECO:0000256" key="3">
    <source>
        <dbReference type="PROSITE-ProRule" id="PRU00289"/>
    </source>
</evidence>
<gene>
    <name evidence="7" type="ORF">I592_01275</name>
    <name evidence="6" type="ORF">UKC_02691</name>
</gene>
<dbReference type="Gene3D" id="3.40.50.300">
    <property type="entry name" value="P-loop containing nucleotide triphosphate hydrolases"/>
    <property type="match status" value="1"/>
</dbReference>
<dbReference type="EMBL" id="ASWH01000001">
    <property type="protein sequence ID" value="EOW81974.1"/>
    <property type="molecule type" value="Genomic_DNA"/>
</dbReference>
<sequence length="472" mass="55597">MFDWFKRLNPFQYVYHRGNRIRPKDKNLIQFTFLSCLTPLFISEMLMFHQTPIKKVIDDPLPLFEKLTLAIHQVHWGKFIGVLFFSIISCSLVGYILFASFPDWYRRLRHRQKIATMILQNHWYEVETVQNEGFFKDLSSKRSKEKISYFPKFYYQMKQGYLIISVEISLNSYQDQLLHLEKKLESGLYCELVEKELRDSFVVYTLLYDTISNRISIEDVSAKDGSLRLMKDVYWSYDELPHMLLAGGTGGGKSYFILTLIETLLKTNAKLYILDPKNSDLADLSVVLPDVYYRKEDMIQALNDFYEKMIDRTETMKQMDGYKTGENYAYLGLEPHFLIFDEYVAFMDMIGRESSEVMNKIKQIVMLGRQMGFFIILSCQRPDAKYLGDGIRDQFMFRVALGRMSELGYGMMFGDTDKDFFQKRIRGRGYVDSGTSVISEFYTPLVPRGHDFIQSIKKLYEDRNDEIELKIE</sequence>
<dbReference type="OrthoDB" id="9807790at2"/>
<dbReference type="PATRIC" id="fig|1158614.3.peg.2686"/>
<evidence type="ECO:0000313" key="8">
    <source>
        <dbReference type="Proteomes" id="UP000013750"/>
    </source>
</evidence>
<dbReference type="PROSITE" id="PS50901">
    <property type="entry name" value="FTSK"/>
    <property type="match status" value="1"/>
</dbReference>
<evidence type="ECO:0000259" key="5">
    <source>
        <dbReference type="PROSITE" id="PS50901"/>
    </source>
</evidence>
<name>R2XLS2_9ENTE</name>
<dbReference type="GO" id="GO:0003677">
    <property type="term" value="F:DNA binding"/>
    <property type="evidence" value="ECO:0007669"/>
    <property type="project" value="InterPro"/>
</dbReference>
<keyword evidence="6" id="KW-0132">Cell division</keyword>
<dbReference type="RefSeq" id="WP_010781064.1">
    <property type="nucleotide sequence ID" value="NZ_ASWH01000001.1"/>
</dbReference>
<feature type="transmembrane region" description="Helical" evidence="4">
    <location>
        <begin position="28"/>
        <end position="48"/>
    </location>
</feature>
<keyword evidence="4" id="KW-1133">Transmembrane helix</keyword>
<evidence type="ECO:0000313" key="7">
    <source>
        <dbReference type="EMBL" id="EOW81974.1"/>
    </source>
</evidence>
<feature type="domain" description="FtsK" evidence="5">
    <location>
        <begin position="230"/>
        <end position="410"/>
    </location>
</feature>
<keyword evidence="4" id="KW-0472">Membrane</keyword>
<dbReference type="Proteomes" id="UP000013750">
    <property type="component" value="Unassembled WGS sequence"/>
</dbReference>
<dbReference type="InterPro" id="IPR027417">
    <property type="entry name" value="P-loop_NTPase"/>
</dbReference>
<dbReference type="eggNOG" id="COG1674">
    <property type="taxonomic scope" value="Bacteria"/>
</dbReference>
<feature type="transmembrane region" description="Helical" evidence="4">
    <location>
        <begin position="79"/>
        <end position="101"/>
    </location>
</feature>
<evidence type="ECO:0000313" key="9">
    <source>
        <dbReference type="Proteomes" id="UP000014160"/>
    </source>
</evidence>
<dbReference type="InterPro" id="IPR002543">
    <property type="entry name" value="FtsK_dom"/>
</dbReference>
<evidence type="ECO:0000256" key="1">
    <source>
        <dbReference type="ARBA" id="ARBA00022741"/>
    </source>
</evidence>
<evidence type="ECO:0000313" key="6">
    <source>
        <dbReference type="EMBL" id="EOI55483.1"/>
    </source>
</evidence>
<keyword evidence="1 3" id="KW-0547">Nucleotide-binding</keyword>
<dbReference type="SUPFAM" id="SSF52540">
    <property type="entry name" value="P-loop containing nucleoside triphosphate hydrolases"/>
    <property type="match status" value="1"/>
</dbReference>
<dbReference type="GO" id="GO:0005524">
    <property type="term" value="F:ATP binding"/>
    <property type="evidence" value="ECO:0007669"/>
    <property type="project" value="UniProtKB-UniRule"/>
</dbReference>
<evidence type="ECO:0000256" key="2">
    <source>
        <dbReference type="ARBA" id="ARBA00022840"/>
    </source>
</evidence>
<accession>R2XLS2</accession>
<dbReference type="InterPro" id="IPR050206">
    <property type="entry name" value="FtsK/SpoIIIE/SftA"/>
</dbReference>
<proteinExistence type="predicted"/>
<keyword evidence="2 3" id="KW-0067">ATP-binding</keyword>
<dbReference type="GO" id="GO:0051301">
    <property type="term" value="P:cell division"/>
    <property type="evidence" value="ECO:0007669"/>
    <property type="project" value="UniProtKB-KW"/>
</dbReference>
<evidence type="ECO:0000256" key="4">
    <source>
        <dbReference type="SAM" id="Phobius"/>
    </source>
</evidence>
<dbReference type="PANTHER" id="PTHR22683:SF47">
    <property type="entry name" value="FTSK DOMAIN-CONTAINING PROTEIN YDCQ"/>
    <property type="match status" value="1"/>
</dbReference>
<dbReference type="PANTHER" id="PTHR22683">
    <property type="entry name" value="SPORULATION PROTEIN RELATED"/>
    <property type="match status" value="1"/>
</dbReference>
<dbReference type="Proteomes" id="UP000014160">
    <property type="component" value="Unassembled WGS sequence"/>
</dbReference>
<keyword evidence="4" id="KW-0812">Transmembrane</keyword>
<dbReference type="AlphaFoldDB" id="R2XLS2"/>
<protein>
    <submittedName>
        <fullName evidence="6">FtsK/SpoIIIE family cell division protein</fullName>
    </submittedName>
</protein>
<reference evidence="6 8" key="1">
    <citation type="submission" date="2013-02" db="EMBL/GenBank/DDBJ databases">
        <title>The Genome Sequence of Enterococcus gilvus ATCC BAA-350.</title>
        <authorList>
            <consortium name="The Broad Institute Genome Sequencing Platform"/>
            <consortium name="The Broad Institute Genome Sequencing Center for Infectious Disease"/>
            <person name="Earl A.M."/>
            <person name="Gilmore M.S."/>
            <person name="Lebreton F."/>
            <person name="Walker B."/>
            <person name="Young S.K."/>
            <person name="Zeng Q."/>
            <person name="Gargeya S."/>
            <person name="Fitzgerald M."/>
            <person name="Haas B."/>
            <person name="Abouelleil A."/>
            <person name="Alvarado L."/>
            <person name="Arachchi H.M."/>
            <person name="Berlin A.M."/>
            <person name="Chapman S.B."/>
            <person name="Dewar J."/>
            <person name="Goldberg J."/>
            <person name="Griggs A."/>
            <person name="Gujja S."/>
            <person name="Hansen M."/>
            <person name="Howarth C."/>
            <person name="Imamovic A."/>
            <person name="Larimer J."/>
            <person name="McCowan C."/>
            <person name="Murphy C."/>
            <person name="Neiman D."/>
            <person name="Pearson M."/>
            <person name="Priest M."/>
            <person name="Roberts A."/>
            <person name="Saif S."/>
            <person name="Shea T."/>
            <person name="Sisk P."/>
            <person name="Sykes S."/>
            <person name="Wortman J."/>
            <person name="Nusbaum C."/>
            <person name="Birren B."/>
        </authorList>
    </citation>
    <scope>NUCLEOTIDE SEQUENCE [LARGE SCALE GENOMIC DNA]</scope>
    <source>
        <strain evidence="6 8">ATCC BAA-350</strain>
    </source>
</reference>
<dbReference type="Pfam" id="PF01580">
    <property type="entry name" value="FtsK_SpoIIIE"/>
    <property type="match status" value="1"/>
</dbReference>
<organism evidence="6 8">
    <name type="scientific">Enterococcus gilvus ATCC BAA-350</name>
    <dbReference type="NCBI Taxonomy" id="1158614"/>
    <lineage>
        <taxon>Bacteria</taxon>
        <taxon>Bacillati</taxon>
        <taxon>Bacillota</taxon>
        <taxon>Bacilli</taxon>
        <taxon>Lactobacillales</taxon>
        <taxon>Enterococcaceae</taxon>
        <taxon>Enterococcus</taxon>
    </lineage>
</organism>
<comment type="caution">
    <text evidence="6">The sequence shown here is derived from an EMBL/GenBank/DDBJ whole genome shotgun (WGS) entry which is preliminary data.</text>
</comment>